<organism evidence="2 3">
    <name type="scientific">Streptomyces varsoviensis</name>
    <dbReference type="NCBI Taxonomy" id="67373"/>
    <lineage>
        <taxon>Bacteria</taxon>
        <taxon>Bacillati</taxon>
        <taxon>Actinomycetota</taxon>
        <taxon>Actinomycetes</taxon>
        <taxon>Kitasatosporales</taxon>
        <taxon>Streptomycetaceae</taxon>
        <taxon>Streptomyces</taxon>
    </lineage>
</organism>
<comment type="caution">
    <text evidence="2">The sequence shown here is derived from an EMBL/GenBank/DDBJ whole genome shotgun (WGS) entry which is preliminary data.</text>
</comment>
<dbReference type="EMBL" id="LGUT01001688">
    <property type="protein sequence ID" value="KOG88436.1"/>
    <property type="molecule type" value="Genomic_DNA"/>
</dbReference>
<feature type="compositionally biased region" description="Low complexity" evidence="1">
    <location>
        <begin position="143"/>
        <end position="154"/>
    </location>
</feature>
<feature type="non-terminal residue" evidence="2">
    <location>
        <position position="1"/>
    </location>
</feature>
<feature type="region of interest" description="Disordered" evidence="1">
    <location>
        <begin position="142"/>
        <end position="187"/>
    </location>
</feature>
<gene>
    <name evidence="2" type="ORF">ADK38_19810</name>
</gene>
<dbReference type="Proteomes" id="UP000037020">
    <property type="component" value="Unassembled WGS sequence"/>
</dbReference>
<feature type="non-terminal residue" evidence="2">
    <location>
        <position position="208"/>
    </location>
</feature>
<protein>
    <submittedName>
        <fullName evidence="2">LPXTG-domain-containing protein cell wall anchor domain protein</fullName>
    </submittedName>
</protein>
<feature type="region of interest" description="Disordered" evidence="1">
    <location>
        <begin position="1"/>
        <end position="21"/>
    </location>
</feature>
<name>A0ABR5J5M8_9ACTN</name>
<keyword evidence="3" id="KW-1185">Reference proteome</keyword>
<evidence type="ECO:0000313" key="2">
    <source>
        <dbReference type="EMBL" id="KOG88436.1"/>
    </source>
</evidence>
<accession>A0ABR5J5M8</accession>
<evidence type="ECO:0000313" key="3">
    <source>
        <dbReference type="Proteomes" id="UP000037020"/>
    </source>
</evidence>
<proteinExistence type="predicted"/>
<sequence length="208" mass="20745">AEPSPGSSAGGSPGASAPAGYKVSTELPAKISVDRESGKTTLSAQVTNEGAKDTGAIRLSVVGFEGMRINAVKGCTAIPTAQLPPGSNSGFACAIDKLAAGKSRDYQVDASFDLNRTGQICLPVTLGNTKTLLWQQGPVQFGTTDTSSDAPDTPLLLGTRNVPADSAGQRPSPGPGKGDLPSTGTPSSLPLTGGIAVVLLATGAAGIW</sequence>
<evidence type="ECO:0000256" key="1">
    <source>
        <dbReference type="SAM" id="MobiDB-lite"/>
    </source>
</evidence>
<reference evidence="2 3" key="1">
    <citation type="submission" date="2015-07" db="EMBL/GenBank/DDBJ databases">
        <authorList>
            <person name="Ju K.-S."/>
            <person name="Doroghazi J.R."/>
            <person name="Metcalf W.W."/>
        </authorList>
    </citation>
    <scope>NUCLEOTIDE SEQUENCE [LARGE SCALE GENOMIC DNA]</scope>
    <source>
        <strain evidence="2 3">NRRL B-3589</strain>
    </source>
</reference>